<dbReference type="PANTHER" id="PTHR46889">
    <property type="entry name" value="TRANSPOSASE INSF FOR INSERTION SEQUENCE IS3B-RELATED"/>
    <property type="match status" value="1"/>
</dbReference>
<dbReference type="InterPro" id="IPR025948">
    <property type="entry name" value="HTH-like_dom"/>
</dbReference>
<dbReference type="PANTHER" id="PTHR46889:SF4">
    <property type="entry name" value="TRANSPOSASE INSO FOR INSERTION SEQUENCE ELEMENT IS911B-RELATED"/>
    <property type="match status" value="1"/>
</dbReference>
<proteinExistence type="predicted"/>
<reference evidence="4" key="1">
    <citation type="submission" date="2023-07" db="EMBL/GenBank/DDBJ databases">
        <title>Novel species in the genus Lipingzhangella isolated from Sambhar Salt Lake.</title>
        <authorList>
            <person name="Jiya N."/>
            <person name="Kajale S."/>
            <person name="Sharma A."/>
        </authorList>
    </citation>
    <scope>NUCLEOTIDE SEQUENCE [LARGE SCALE GENOMIC DNA]</scope>
    <source>
        <strain evidence="4">LS1_29</strain>
    </source>
</reference>
<dbReference type="InterPro" id="IPR050900">
    <property type="entry name" value="Transposase_IS3/IS150/IS904"/>
</dbReference>
<sequence>MARLLGVSRQGYDKHANRTGGGLSARERADAALAERISHHHTRSRGTYGAPRIQVDLRQMDGIRAGRNRITRLMRAAGLVGAHRRHSANAQLSPADYERRHTAALASAPHSPSLTSEAA</sequence>
<protein>
    <submittedName>
        <fullName evidence="3">IS3 family transposase</fullName>
    </submittedName>
</protein>
<feature type="region of interest" description="Disordered" evidence="1">
    <location>
        <begin position="1"/>
        <end position="51"/>
    </location>
</feature>
<feature type="domain" description="HTH-like" evidence="2">
    <location>
        <begin position="29"/>
        <end position="85"/>
    </location>
</feature>
<feature type="region of interest" description="Disordered" evidence="1">
    <location>
        <begin position="82"/>
        <end position="119"/>
    </location>
</feature>
<dbReference type="Proteomes" id="UP001250214">
    <property type="component" value="Unassembled WGS sequence"/>
</dbReference>
<evidence type="ECO:0000313" key="4">
    <source>
        <dbReference type="Proteomes" id="UP001250214"/>
    </source>
</evidence>
<evidence type="ECO:0000313" key="3">
    <source>
        <dbReference type="EMBL" id="MDS1269627.1"/>
    </source>
</evidence>
<accession>A0ABU2H3Q6</accession>
<evidence type="ECO:0000259" key="2">
    <source>
        <dbReference type="Pfam" id="PF13276"/>
    </source>
</evidence>
<feature type="compositionally biased region" description="Low complexity" evidence="1">
    <location>
        <begin position="103"/>
        <end position="119"/>
    </location>
</feature>
<dbReference type="Pfam" id="PF13276">
    <property type="entry name" value="HTH_21"/>
    <property type="match status" value="1"/>
</dbReference>
<dbReference type="EMBL" id="JAVLVT010000001">
    <property type="protein sequence ID" value="MDS1269627.1"/>
    <property type="molecule type" value="Genomic_DNA"/>
</dbReference>
<evidence type="ECO:0000256" key="1">
    <source>
        <dbReference type="SAM" id="MobiDB-lite"/>
    </source>
</evidence>
<organism evidence="3 4">
    <name type="scientific">Lipingzhangella rawalii</name>
    <dbReference type="NCBI Taxonomy" id="2055835"/>
    <lineage>
        <taxon>Bacteria</taxon>
        <taxon>Bacillati</taxon>
        <taxon>Actinomycetota</taxon>
        <taxon>Actinomycetes</taxon>
        <taxon>Streptosporangiales</taxon>
        <taxon>Nocardiopsidaceae</taxon>
        <taxon>Lipingzhangella</taxon>
    </lineage>
</organism>
<gene>
    <name evidence="3" type="ORF">RIF23_04895</name>
</gene>
<name>A0ABU2H3Q6_9ACTN</name>
<comment type="caution">
    <text evidence="3">The sequence shown here is derived from an EMBL/GenBank/DDBJ whole genome shotgun (WGS) entry which is preliminary data.</text>
</comment>
<keyword evidence="4" id="KW-1185">Reference proteome</keyword>